<dbReference type="CDD" id="cd00609">
    <property type="entry name" value="AAT_like"/>
    <property type="match status" value="1"/>
</dbReference>
<dbReference type="Gene3D" id="3.40.640.10">
    <property type="entry name" value="Type I PLP-dependent aspartate aminotransferase-like (Major domain)"/>
    <property type="match status" value="1"/>
</dbReference>
<dbReference type="EC" id="2.6.1.9" evidence="11"/>
<dbReference type="UniPathway" id="UPA00031">
    <property type="reaction ID" value="UER00012"/>
</dbReference>
<dbReference type="GO" id="GO:0004400">
    <property type="term" value="F:histidinol-phosphate transaminase activity"/>
    <property type="evidence" value="ECO:0007669"/>
    <property type="project" value="UniProtKB-UniRule"/>
</dbReference>
<proteinExistence type="inferred from homology"/>
<keyword evidence="8 11" id="KW-0663">Pyridoxal phosphate</keyword>
<evidence type="ECO:0000256" key="11">
    <source>
        <dbReference type="HAMAP-Rule" id="MF_01023"/>
    </source>
</evidence>
<comment type="similarity">
    <text evidence="3 11">Belongs to the class-II pyridoxal-phosphate-dependent aminotransferase family. Histidinol-phosphate aminotransferase subfamily.</text>
</comment>
<comment type="caution">
    <text evidence="13">The sequence shown here is derived from an EMBL/GenBank/DDBJ whole genome shotgun (WGS) entry which is preliminary data.</text>
</comment>
<evidence type="ECO:0000313" key="13">
    <source>
        <dbReference type="EMBL" id="NEI74972.1"/>
    </source>
</evidence>
<evidence type="ECO:0000256" key="7">
    <source>
        <dbReference type="ARBA" id="ARBA00022679"/>
    </source>
</evidence>
<dbReference type="InterPro" id="IPR015421">
    <property type="entry name" value="PyrdxlP-dep_Trfase_major"/>
</dbReference>
<evidence type="ECO:0000256" key="2">
    <source>
        <dbReference type="ARBA" id="ARBA00005011"/>
    </source>
</evidence>
<comment type="catalytic activity">
    <reaction evidence="10 11">
        <text>L-histidinol phosphate + 2-oxoglutarate = 3-(imidazol-4-yl)-2-oxopropyl phosphate + L-glutamate</text>
        <dbReference type="Rhea" id="RHEA:23744"/>
        <dbReference type="ChEBI" id="CHEBI:16810"/>
        <dbReference type="ChEBI" id="CHEBI:29985"/>
        <dbReference type="ChEBI" id="CHEBI:57766"/>
        <dbReference type="ChEBI" id="CHEBI:57980"/>
        <dbReference type="EC" id="2.6.1.9"/>
    </reaction>
</comment>
<accession>A0A6L9UKW2</accession>
<dbReference type="RefSeq" id="WP_163994876.1">
    <property type="nucleotide sequence ID" value="NZ_WUEY01000048.1"/>
</dbReference>
<comment type="subunit">
    <text evidence="4 11">Homodimer.</text>
</comment>
<evidence type="ECO:0000256" key="4">
    <source>
        <dbReference type="ARBA" id="ARBA00011738"/>
    </source>
</evidence>
<evidence type="ECO:0000259" key="12">
    <source>
        <dbReference type="Pfam" id="PF00155"/>
    </source>
</evidence>
<reference evidence="13 14" key="1">
    <citation type="submission" date="2019-12" db="EMBL/GenBank/DDBJ databases">
        <title>Rhizobium genotypes associated with high levels of biological nitrogen fixation by grain legumes in a temperate-maritime cropping system.</title>
        <authorList>
            <person name="Maluk M."/>
            <person name="Francesc Ferrando Molina F."/>
            <person name="Lopez Del Egido L."/>
            <person name="Lafos M."/>
            <person name="Langarica-Fuentes A."/>
            <person name="Gebre Yohannes G."/>
            <person name="Young M.W."/>
            <person name="Martin P."/>
            <person name="Gantlett R."/>
            <person name="Kenicer G."/>
            <person name="Hawes C."/>
            <person name="Begg G.S."/>
            <person name="Quilliam R.S."/>
            <person name="Squire G.R."/>
            <person name="Poole P.S."/>
            <person name="Young P.W."/>
            <person name="Iannetta P.M."/>
            <person name="James E.K."/>
        </authorList>
    </citation>
    <scope>NUCLEOTIDE SEQUENCE [LARGE SCALE GENOMIC DNA]</scope>
    <source>
        <strain evidence="13 14">JHI1118</strain>
    </source>
</reference>
<dbReference type="InterPro" id="IPR015422">
    <property type="entry name" value="PyrdxlP-dep_Trfase_small"/>
</dbReference>
<dbReference type="InterPro" id="IPR015424">
    <property type="entry name" value="PyrdxlP-dep_Trfase"/>
</dbReference>
<evidence type="ECO:0000256" key="3">
    <source>
        <dbReference type="ARBA" id="ARBA00007970"/>
    </source>
</evidence>
<feature type="domain" description="Aminotransferase class I/classII large" evidence="12">
    <location>
        <begin position="35"/>
        <end position="359"/>
    </location>
</feature>
<keyword evidence="9 11" id="KW-0368">Histidine biosynthesis</keyword>
<name>A0A6L9UKW2_9HYPH</name>
<dbReference type="AlphaFoldDB" id="A0A6L9UKW2"/>
<dbReference type="InterPro" id="IPR001917">
    <property type="entry name" value="Aminotrans_II_pyridoxalP_BS"/>
</dbReference>
<organism evidence="13 14">
    <name type="scientific">Rhizobium lusitanum</name>
    <dbReference type="NCBI Taxonomy" id="293958"/>
    <lineage>
        <taxon>Bacteria</taxon>
        <taxon>Pseudomonadati</taxon>
        <taxon>Pseudomonadota</taxon>
        <taxon>Alphaproteobacteria</taxon>
        <taxon>Hyphomicrobiales</taxon>
        <taxon>Rhizobiaceae</taxon>
        <taxon>Rhizobium/Agrobacterium group</taxon>
        <taxon>Rhizobium</taxon>
    </lineage>
</organism>
<evidence type="ECO:0000256" key="6">
    <source>
        <dbReference type="ARBA" id="ARBA00022605"/>
    </source>
</evidence>
<dbReference type="PROSITE" id="PS00599">
    <property type="entry name" value="AA_TRANSFER_CLASS_2"/>
    <property type="match status" value="1"/>
</dbReference>
<dbReference type="GO" id="GO:0030170">
    <property type="term" value="F:pyridoxal phosphate binding"/>
    <property type="evidence" value="ECO:0007669"/>
    <property type="project" value="InterPro"/>
</dbReference>
<dbReference type="EMBL" id="WUEY01000048">
    <property type="protein sequence ID" value="NEI74972.1"/>
    <property type="molecule type" value="Genomic_DNA"/>
</dbReference>
<evidence type="ECO:0000256" key="5">
    <source>
        <dbReference type="ARBA" id="ARBA00022576"/>
    </source>
</evidence>
<dbReference type="NCBIfam" id="TIGR01141">
    <property type="entry name" value="hisC"/>
    <property type="match status" value="1"/>
</dbReference>
<keyword evidence="5 11" id="KW-0032">Aminotransferase</keyword>
<comment type="pathway">
    <text evidence="2 11">Amino-acid biosynthesis; L-histidine biosynthesis; L-histidine from 5-phospho-alpha-D-ribose 1-diphosphate: step 7/9.</text>
</comment>
<dbReference type="InterPro" id="IPR005861">
    <property type="entry name" value="HisP_aminotrans"/>
</dbReference>
<dbReference type="InterPro" id="IPR050106">
    <property type="entry name" value="HistidinolP_aminotransfase"/>
</dbReference>
<gene>
    <name evidence="11 13" type="primary">hisC</name>
    <name evidence="13" type="ORF">GR212_36180</name>
</gene>
<dbReference type="Pfam" id="PF00155">
    <property type="entry name" value="Aminotran_1_2"/>
    <property type="match status" value="1"/>
</dbReference>
<dbReference type="PANTHER" id="PTHR43643">
    <property type="entry name" value="HISTIDINOL-PHOSPHATE AMINOTRANSFERASE 2"/>
    <property type="match status" value="1"/>
</dbReference>
<comment type="cofactor">
    <cofactor evidence="1 11">
        <name>pyridoxal 5'-phosphate</name>
        <dbReference type="ChEBI" id="CHEBI:597326"/>
    </cofactor>
</comment>
<dbReference type="PANTHER" id="PTHR43643:SF6">
    <property type="entry name" value="HISTIDINOL-PHOSPHATE AMINOTRANSFERASE"/>
    <property type="match status" value="1"/>
</dbReference>
<dbReference type="GO" id="GO:0000105">
    <property type="term" value="P:L-histidine biosynthetic process"/>
    <property type="evidence" value="ECO:0007669"/>
    <property type="project" value="UniProtKB-UniRule"/>
</dbReference>
<keyword evidence="7 11" id="KW-0808">Transferase</keyword>
<dbReference type="SUPFAM" id="SSF53383">
    <property type="entry name" value="PLP-dependent transferases"/>
    <property type="match status" value="1"/>
</dbReference>
<dbReference type="HAMAP" id="MF_01023">
    <property type="entry name" value="HisC_aminotrans_2"/>
    <property type="match status" value="1"/>
</dbReference>
<protein>
    <recommendedName>
        <fullName evidence="11">Histidinol-phosphate aminotransferase</fullName>
        <ecNumber evidence="11">2.6.1.9</ecNumber>
    </recommendedName>
    <alternativeName>
        <fullName evidence="11">Imidazole acetol-phosphate transaminase</fullName>
    </alternativeName>
</protein>
<evidence type="ECO:0000256" key="10">
    <source>
        <dbReference type="ARBA" id="ARBA00047481"/>
    </source>
</evidence>
<dbReference type="Gene3D" id="3.90.1150.10">
    <property type="entry name" value="Aspartate Aminotransferase, domain 1"/>
    <property type="match status" value="1"/>
</dbReference>
<evidence type="ECO:0000256" key="8">
    <source>
        <dbReference type="ARBA" id="ARBA00022898"/>
    </source>
</evidence>
<dbReference type="InterPro" id="IPR004839">
    <property type="entry name" value="Aminotransferase_I/II_large"/>
</dbReference>
<evidence type="ECO:0000256" key="1">
    <source>
        <dbReference type="ARBA" id="ARBA00001933"/>
    </source>
</evidence>
<sequence length="373" mass="39810">MSTTFKLNPNVASLPPYNAGMNIAVARNKTGRDDIAALASNENPYGCSPNVSKALAGIEPSRYSDPSCTSLRDALSGKLDIPANRIVIGNGSEEMIAAVSRAALRPFSTVLTVTPGFGLHEIEPRANGAKVVKYPMTADLRFDVVGLVAALRTKPSIFFLSSPSNPVGPALATEGLRHIIEAVPKETLFVLDEAYFEFCGADGPDGVRELETSGLAYVVLRTFSKAYGLAGLRVGYAIASDERVAAAISSAKTPFNVNAAAQLAAVAALEDEEWMRSAVAKVVAERERMARQVKALGYFAPESMTNFLFIDVSHDSGAAFDHFLSHGIIVKPWKEPGFETYIRVTVGLPAENDRFLDALAELKAGQSQGQAGR</sequence>
<evidence type="ECO:0000313" key="14">
    <source>
        <dbReference type="Proteomes" id="UP000483035"/>
    </source>
</evidence>
<keyword evidence="6 11" id="KW-0028">Amino-acid biosynthesis</keyword>
<evidence type="ECO:0000256" key="9">
    <source>
        <dbReference type="ARBA" id="ARBA00023102"/>
    </source>
</evidence>
<dbReference type="Proteomes" id="UP000483035">
    <property type="component" value="Unassembled WGS sequence"/>
</dbReference>
<feature type="modified residue" description="N6-(pyridoxal phosphate)lysine" evidence="11">
    <location>
        <position position="225"/>
    </location>
</feature>